<dbReference type="EMBL" id="CP097899">
    <property type="protein sequence ID" value="URN96221.1"/>
    <property type="molecule type" value="Genomic_DNA"/>
</dbReference>
<reference evidence="2" key="1">
    <citation type="submission" date="2022-05" db="EMBL/GenBank/DDBJ databases">
        <title>Novel bacterial taxa in a minimal lignocellulolytic consortium and its capacity to transform plastics disclosed by genome-resolved metagenomics.</title>
        <authorList>
            <person name="Rodriguez C.A.D."/>
            <person name="Diaz-Garcia L."/>
            <person name="Herrera K."/>
            <person name="Tarazona N.A."/>
            <person name="Sproer C."/>
            <person name="Overmann J."/>
            <person name="Jimenez D.J."/>
        </authorList>
    </citation>
    <scope>NUCLEOTIDE SEQUENCE</scope>
    <source>
        <strain evidence="2">MAG5</strain>
    </source>
</reference>
<accession>A0A9J6ZJ44</accession>
<dbReference type="Pfam" id="PF15956">
    <property type="entry name" value="DUF4760"/>
    <property type="match status" value="1"/>
</dbReference>
<keyword evidence="1" id="KW-1133">Transmembrane helix</keyword>
<dbReference type="InterPro" id="IPR031876">
    <property type="entry name" value="DUF4760"/>
</dbReference>
<evidence type="ECO:0000313" key="2">
    <source>
        <dbReference type="EMBL" id="URN96221.1"/>
    </source>
</evidence>
<dbReference type="AlphaFoldDB" id="A0A9J6ZJ44"/>
<organism evidence="2 3">
    <name type="scientific">Candidatus Pristimantibacillus lignocellulolyticus</name>
    <dbReference type="NCBI Taxonomy" id="2994561"/>
    <lineage>
        <taxon>Bacteria</taxon>
        <taxon>Bacillati</taxon>
        <taxon>Bacillota</taxon>
        <taxon>Bacilli</taxon>
        <taxon>Bacillales</taxon>
        <taxon>Paenibacillaceae</taxon>
        <taxon>Candidatus Pristimantibacillus</taxon>
    </lineage>
</organism>
<evidence type="ECO:0008006" key="4">
    <source>
        <dbReference type="Google" id="ProtNLM"/>
    </source>
</evidence>
<dbReference type="KEGG" id="plig:NAG76_08325"/>
<sequence length="221" mass="25942">MELRDILETAYFITGGPLLAGIAFYGLRQIKVSKNDIYIRSERESIILASEQVKEYLNSVMPLYNDTYEKMEKYNFIIEEDHPVSDFKYETYIKTVSRSMVQTRKDELEKLYDEIIDYCNTLEAFSIYFTKKIANEEVAFSSIGVSFATAIRIYYPYICILTKDDPGNYNNLKELAELWCERQIDYLKEEKIKQVKENLEELQSDINDIKKPSIKTLGTEK</sequence>
<proteinExistence type="predicted"/>
<evidence type="ECO:0000313" key="3">
    <source>
        <dbReference type="Proteomes" id="UP001056756"/>
    </source>
</evidence>
<evidence type="ECO:0000256" key="1">
    <source>
        <dbReference type="SAM" id="Phobius"/>
    </source>
</evidence>
<name>A0A9J6ZJ44_9BACL</name>
<gene>
    <name evidence="2" type="ORF">NAG76_08325</name>
</gene>
<dbReference type="Proteomes" id="UP001056756">
    <property type="component" value="Chromosome"/>
</dbReference>
<keyword evidence="1" id="KW-0472">Membrane</keyword>
<keyword evidence="1" id="KW-0812">Transmembrane</keyword>
<protein>
    <recommendedName>
        <fullName evidence="4">DUF4760 domain-containing protein</fullName>
    </recommendedName>
</protein>
<feature type="transmembrane region" description="Helical" evidence="1">
    <location>
        <begin position="6"/>
        <end position="27"/>
    </location>
</feature>